<dbReference type="PANTHER" id="PTHR13318">
    <property type="entry name" value="PARTNER OF PAIRED, ISOFORM B-RELATED"/>
    <property type="match status" value="1"/>
</dbReference>
<dbReference type="SUPFAM" id="SSF81383">
    <property type="entry name" value="F-box domain"/>
    <property type="match status" value="1"/>
</dbReference>
<accession>A0A9N9FTZ3</accession>
<comment type="caution">
    <text evidence="2">The sequence shown here is derived from an EMBL/GenBank/DDBJ whole genome shotgun (WGS) entry which is preliminary data.</text>
</comment>
<sequence length="576" mass="66698">MDMMKTKIGTIRRLRSSSLTIRNVLHKRSMSASAVGSQSSPPCFRSHRISVSDTSPLSSSVIIANRPKIRSLPTDCLFEIFRSFQHDYLTLFNCLLVCHSWAQAAVAFYWRMPLEHLRETLVIDNFLKCLNEEELCRFRKDVVWVDEIQPAFKYTEHLRTLSLGALFSAVQKWVDRIQQDPTLAQELSLRAWRIIASHLMLVSGIQSLSFDWGDKEIWREYPDLLRSISSERSPFSSLQKLSLHYITDFTIFSHLSQSATNVEELEIIDYAFSPPPNYIEEQYLSSFIKSQTNLKRFKLFGHGCTPRKAITCLPSQYRTLTSLELIYIDFNGSDDMLGPIRWDGISNCVNLQQLVIRHCSSATMDEHLYPLAHARFPLLRRIYIEESTYNWDELVITLIETNPTNLREVFFKPIENNRQDGNANNNNNSSYVDLHSTRIIETVARYCPDVVLLGAPVAQSQMQHLATILKQSTCQLKSLSLFRSTQRTGVQIKDSWPELGVLMPNSLQHLNVCIDMPDEVMQQFLQSTHARLETLWFDSWIVCYGYQCLIVHDYLKQQRKDLGLKQSVRQFLRYVV</sequence>
<dbReference type="InterPro" id="IPR036047">
    <property type="entry name" value="F-box-like_dom_sf"/>
</dbReference>
<organism evidence="2 3">
    <name type="scientific">Paraglomus brasilianum</name>
    <dbReference type="NCBI Taxonomy" id="144538"/>
    <lineage>
        <taxon>Eukaryota</taxon>
        <taxon>Fungi</taxon>
        <taxon>Fungi incertae sedis</taxon>
        <taxon>Mucoromycota</taxon>
        <taxon>Glomeromycotina</taxon>
        <taxon>Glomeromycetes</taxon>
        <taxon>Paraglomerales</taxon>
        <taxon>Paraglomeraceae</taxon>
        <taxon>Paraglomus</taxon>
    </lineage>
</organism>
<protein>
    <submittedName>
        <fullName evidence="2">8685_t:CDS:1</fullName>
    </submittedName>
</protein>
<dbReference type="InterPro" id="IPR001810">
    <property type="entry name" value="F-box_dom"/>
</dbReference>
<evidence type="ECO:0000313" key="3">
    <source>
        <dbReference type="Proteomes" id="UP000789739"/>
    </source>
</evidence>
<dbReference type="Gene3D" id="3.80.10.10">
    <property type="entry name" value="Ribonuclease Inhibitor"/>
    <property type="match status" value="1"/>
</dbReference>
<feature type="domain" description="F-box" evidence="1">
    <location>
        <begin position="71"/>
        <end position="104"/>
    </location>
</feature>
<dbReference type="Proteomes" id="UP000789739">
    <property type="component" value="Unassembled WGS sequence"/>
</dbReference>
<dbReference type="OrthoDB" id="2360970at2759"/>
<gene>
    <name evidence="2" type="ORF">PBRASI_LOCUS5410</name>
</gene>
<dbReference type="InterPro" id="IPR032675">
    <property type="entry name" value="LRR_dom_sf"/>
</dbReference>
<dbReference type="AlphaFoldDB" id="A0A9N9FTZ3"/>
<dbReference type="GO" id="GO:0031146">
    <property type="term" value="P:SCF-dependent proteasomal ubiquitin-dependent protein catabolic process"/>
    <property type="evidence" value="ECO:0007669"/>
    <property type="project" value="TreeGrafter"/>
</dbReference>
<dbReference type="PANTHER" id="PTHR13318:SF190">
    <property type="entry name" value="PARTNER OF PAIRED, ISOFORM B"/>
    <property type="match status" value="1"/>
</dbReference>
<evidence type="ECO:0000259" key="1">
    <source>
        <dbReference type="Pfam" id="PF00646"/>
    </source>
</evidence>
<evidence type="ECO:0000313" key="2">
    <source>
        <dbReference type="EMBL" id="CAG8557397.1"/>
    </source>
</evidence>
<dbReference type="SUPFAM" id="SSF52047">
    <property type="entry name" value="RNI-like"/>
    <property type="match status" value="1"/>
</dbReference>
<reference evidence="2" key="1">
    <citation type="submission" date="2021-06" db="EMBL/GenBank/DDBJ databases">
        <authorList>
            <person name="Kallberg Y."/>
            <person name="Tangrot J."/>
            <person name="Rosling A."/>
        </authorList>
    </citation>
    <scope>NUCLEOTIDE SEQUENCE</scope>
    <source>
        <strain evidence="2">BR232B</strain>
    </source>
</reference>
<proteinExistence type="predicted"/>
<dbReference type="Pfam" id="PF00646">
    <property type="entry name" value="F-box"/>
    <property type="match status" value="1"/>
</dbReference>
<keyword evidence="3" id="KW-1185">Reference proteome</keyword>
<name>A0A9N9FTZ3_9GLOM</name>
<dbReference type="GO" id="GO:0019005">
    <property type="term" value="C:SCF ubiquitin ligase complex"/>
    <property type="evidence" value="ECO:0007669"/>
    <property type="project" value="TreeGrafter"/>
</dbReference>
<dbReference type="EMBL" id="CAJVPI010000629">
    <property type="protein sequence ID" value="CAG8557397.1"/>
    <property type="molecule type" value="Genomic_DNA"/>
</dbReference>